<dbReference type="InterPro" id="IPR005658">
    <property type="entry name" value="Prot_inh_ecotin"/>
</dbReference>
<dbReference type="Pfam" id="PF03974">
    <property type="entry name" value="Ecotin"/>
    <property type="match status" value="1"/>
</dbReference>
<proteinExistence type="inferred from homology"/>
<dbReference type="EMBL" id="CP003969">
    <property type="protein sequence ID" value="AGP33998.1"/>
    <property type="molecule type" value="Genomic_DNA"/>
</dbReference>
<dbReference type="HOGENOM" id="CLU_3367364_0_0_7"/>
<dbReference type="eggNOG" id="COG4574">
    <property type="taxonomic scope" value="Bacteria"/>
</dbReference>
<dbReference type="GO" id="GO:0004867">
    <property type="term" value="F:serine-type endopeptidase inhibitor activity"/>
    <property type="evidence" value="ECO:0007669"/>
    <property type="project" value="InterPro"/>
</dbReference>
<dbReference type="PATRIC" id="fig|1254432.3.peg.1228"/>
<sequence>MIRYNSKLPLVIYVPDGLDAAFRTFTTPGGFQTRS</sequence>
<organism evidence="2 3">
    <name type="scientific">Sorangium cellulosum So0157-2</name>
    <dbReference type="NCBI Taxonomy" id="1254432"/>
    <lineage>
        <taxon>Bacteria</taxon>
        <taxon>Pseudomonadati</taxon>
        <taxon>Myxococcota</taxon>
        <taxon>Polyangia</taxon>
        <taxon>Polyangiales</taxon>
        <taxon>Polyangiaceae</taxon>
        <taxon>Sorangium</taxon>
    </lineage>
</organism>
<dbReference type="OrthoDB" id="997196at2"/>
<comment type="similarity">
    <text evidence="1">Belongs to the protease inhibitor I11 (ecotin) family.</text>
</comment>
<name>S4XTU7_SORCE</name>
<dbReference type="KEGG" id="scu:SCE1572_05500"/>
<dbReference type="SUPFAM" id="SSF49772">
    <property type="entry name" value="Ecotin, trypsin inhibitor"/>
    <property type="match status" value="1"/>
</dbReference>
<evidence type="ECO:0000313" key="2">
    <source>
        <dbReference type="EMBL" id="AGP33998.1"/>
    </source>
</evidence>
<dbReference type="Proteomes" id="UP000014803">
    <property type="component" value="Chromosome"/>
</dbReference>
<accession>S4XTU7</accession>
<evidence type="ECO:0000256" key="1">
    <source>
        <dbReference type="ARBA" id="ARBA00010558"/>
    </source>
</evidence>
<protein>
    <submittedName>
        <fullName evidence="2">Uncharacterized protein</fullName>
    </submittedName>
</protein>
<dbReference type="Gene3D" id="4.10.1230.10">
    <property type="entry name" value="Ecotin, trypsin inhibitor"/>
    <property type="match status" value="1"/>
</dbReference>
<dbReference type="AlphaFoldDB" id="S4XTU7"/>
<dbReference type="InterPro" id="IPR027438">
    <property type="entry name" value="Ecotin_C"/>
</dbReference>
<gene>
    <name evidence="2" type="ORF">SCE1572_05500</name>
</gene>
<dbReference type="InterPro" id="IPR036198">
    <property type="entry name" value="Ecotin_sf"/>
</dbReference>
<evidence type="ECO:0000313" key="3">
    <source>
        <dbReference type="Proteomes" id="UP000014803"/>
    </source>
</evidence>
<reference evidence="2 3" key="1">
    <citation type="journal article" date="2013" name="Sci. Rep.">
        <title>Extraordinary expansion of a Sorangium cellulosum genome from an alkaline milieu.</title>
        <authorList>
            <person name="Han K."/>
            <person name="Li Z.F."/>
            <person name="Peng R."/>
            <person name="Zhu L.P."/>
            <person name="Zhou T."/>
            <person name="Wang L.G."/>
            <person name="Li S.G."/>
            <person name="Zhang X.B."/>
            <person name="Hu W."/>
            <person name="Wu Z.H."/>
            <person name="Qin N."/>
            <person name="Li Y.Z."/>
        </authorList>
    </citation>
    <scope>NUCLEOTIDE SEQUENCE [LARGE SCALE GENOMIC DNA]</scope>
    <source>
        <strain evidence="2 3">So0157-2</strain>
    </source>
</reference>